<reference evidence="1 2" key="2">
    <citation type="submission" date="2018-11" db="EMBL/GenBank/DDBJ databases">
        <authorList>
            <consortium name="Pathogen Informatics"/>
        </authorList>
    </citation>
    <scope>NUCLEOTIDE SEQUENCE [LARGE SCALE GENOMIC DNA]</scope>
</reference>
<dbReference type="SUPFAM" id="SSF55149">
    <property type="entry name" value="Pepsin inhibitor-3"/>
    <property type="match status" value="1"/>
</dbReference>
<dbReference type="WBParaSite" id="ASIM_0002121601-mRNA-1">
    <property type="protein sequence ID" value="ASIM_0002121601-mRNA-1"/>
    <property type="gene ID" value="ASIM_0002121601"/>
</dbReference>
<keyword evidence="2" id="KW-1185">Reference proteome</keyword>
<sequence length="61" mass="6858">MNGRKWGQITGEDQKKAAADYTKRLNDCIKEGTVTAECLQPPAFCGKYEKRMVEYNGCVVL</sequence>
<evidence type="ECO:0000313" key="2">
    <source>
        <dbReference type="Proteomes" id="UP000267096"/>
    </source>
</evidence>
<gene>
    <name evidence="1" type="ORF">ASIM_LOCUS20590</name>
</gene>
<dbReference type="InterPro" id="IPR038412">
    <property type="entry name" value="Pepsin-I3_sf"/>
</dbReference>
<name>A0A0M3KJP1_ANISI</name>
<accession>A0A0M3KJP1</accession>
<proteinExistence type="predicted"/>
<evidence type="ECO:0000313" key="1">
    <source>
        <dbReference type="EMBL" id="VDK78179.1"/>
    </source>
</evidence>
<reference evidence="3" key="1">
    <citation type="submission" date="2017-02" db="UniProtKB">
        <authorList>
            <consortium name="WormBaseParasite"/>
        </authorList>
    </citation>
    <scope>IDENTIFICATION</scope>
</reference>
<protein>
    <submittedName>
        <fullName evidence="3">Ntox16 domain-containing protein</fullName>
    </submittedName>
</protein>
<evidence type="ECO:0000313" key="3">
    <source>
        <dbReference type="WBParaSite" id="ASIM_0002121601-mRNA-1"/>
    </source>
</evidence>
<dbReference type="Gene3D" id="3.30.1120.50">
    <property type="entry name" value="Pepsin inhibitor-3"/>
    <property type="match status" value="1"/>
</dbReference>
<dbReference type="EMBL" id="UYRR01040038">
    <property type="protein sequence ID" value="VDK78179.1"/>
    <property type="molecule type" value="Genomic_DNA"/>
</dbReference>
<dbReference type="Proteomes" id="UP000267096">
    <property type="component" value="Unassembled WGS sequence"/>
</dbReference>
<organism evidence="3">
    <name type="scientific">Anisakis simplex</name>
    <name type="common">Herring worm</name>
    <dbReference type="NCBI Taxonomy" id="6269"/>
    <lineage>
        <taxon>Eukaryota</taxon>
        <taxon>Metazoa</taxon>
        <taxon>Ecdysozoa</taxon>
        <taxon>Nematoda</taxon>
        <taxon>Chromadorea</taxon>
        <taxon>Rhabditida</taxon>
        <taxon>Spirurina</taxon>
        <taxon>Ascaridomorpha</taxon>
        <taxon>Ascaridoidea</taxon>
        <taxon>Anisakidae</taxon>
        <taxon>Anisakis</taxon>
        <taxon>Anisakis simplex complex</taxon>
    </lineage>
</organism>
<dbReference type="AlphaFoldDB" id="A0A0M3KJP1"/>